<accession>A0ACB5SEL2</accession>
<dbReference type="Proteomes" id="UP001165186">
    <property type="component" value="Unassembled WGS sequence"/>
</dbReference>
<name>A0ACB5SEL2_9PEZI</name>
<sequence length="379" mass="42140">MVELSAGGSVALGVFVGLLSTSIQSVGLTLQRKSHLLEEEKEEHHVRRPPYRRRRWQLGMLMFIIANLVGSTIQITTLPLPVLSTLQASGLVFNSICASLILSEPFTRYSFVGTVLVAIGAVLIGIFGALTEPSHTLDQLLDLLARPEFLVWLFSTFFISILLFIAQWFMKRLFHRPSPLVRLLRGMCFGAMSGILSAHSLLVAKSAVELLVRTIVDRHNQFNRWQSWIILLGLVALALTQLYFLHRGLKLTSTSVLYPFVFCIYNIIAILDGLIYFRQASRLPVRDAILIAVGTVILLGGKPPDAPSPEFHLLELLLLLVWALSIQEAPTLMMSNPPILAPPALTKKHRLASPDPKDKKRCGPEGQQGTIQDELVEQE</sequence>
<gene>
    <name evidence="1" type="primary">g2120</name>
    <name evidence="1" type="ORF">NpPPO83_00002120</name>
</gene>
<protein>
    <submittedName>
        <fullName evidence="1">Uncharacterized protein</fullName>
    </submittedName>
</protein>
<organism evidence="1 2">
    <name type="scientific">Neofusicoccum parvum</name>
    <dbReference type="NCBI Taxonomy" id="310453"/>
    <lineage>
        <taxon>Eukaryota</taxon>
        <taxon>Fungi</taxon>
        <taxon>Dikarya</taxon>
        <taxon>Ascomycota</taxon>
        <taxon>Pezizomycotina</taxon>
        <taxon>Dothideomycetes</taxon>
        <taxon>Dothideomycetes incertae sedis</taxon>
        <taxon>Botryosphaeriales</taxon>
        <taxon>Botryosphaeriaceae</taxon>
        <taxon>Neofusicoccum</taxon>
    </lineage>
</organism>
<evidence type="ECO:0000313" key="1">
    <source>
        <dbReference type="EMBL" id="GME37485.1"/>
    </source>
</evidence>
<dbReference type="EMBL" id="BSXG01000079">
    <property type="protein sequence ID" value="GME37485.1"/>
    <property type="molecule type" value="Genomic_DNA"/>
</dbReference>
<keyword evidence="2" id="KW-1185">Reference proteome</keyword>
<proteinExistence type="predicted"/>
<evidence type="ECO:0000313" key="2">
    <source>
        <dbReference type="Proteomes" id="UP001165186"/>
    </source>
</evidence>
<comment type="caution">
    <text evidence="1">The sequence shown here is derived from an EMBL/GenBank/DDBJ whole genome shotgun (WGS) entry which is preliminary data.</text>
</comment>
<reference evidence="1" key="1">
    <citation type="submission" date="2024-09" db="EMBL/GenBank/DDBJ databases">
        <title>Draft Genome Sequences of Neofusicoccum parvum.</title>
        <authorList>
            <person name="Ashida A."/>
            <person name="Camagna M."/>
            <person name="Tanaka A."/>
            <person name="Takemoto D."/>
        </authorList>
    </citation>
    <scope>NUCLEOTIDE SEQUENCE</scope>
    <source>
        <strain evidence="1">PPO83</strain>
    </source>
</reference>